<evidence type="ECO:0000256" key="9">
    <source>
        <dbReference type="RuleBase" id="RU369079"/>
    </source>
</evidence>
<feature type="transmembrane region" description="Helical" evidence="9">
    <location>
        <begin position="7"/>
        <end position="32"/>
    </location>
</feature>
<evidence type="ECO:0000313" key="12">
    <source>
        <dbReference type="Proteomes" id="UP001595629"/>
    </source>
</evidence>
<keyword evidence="6 9" id="KW-1133">Transmembrane helix</keyword>
<keyword evidence="7 9" id="KW-0472">Membrane</keyword>
<feature type="transmembrane region" description="Helical" evidence="9">
    <location>
        <begin position="44"/>
        <end position="68"/>
    </location>
</feature>
<keyword evidence="5 9" id="KW-0812">Transmembrane</keyword>
<comment type="subcellular location">
    <subcellularLocation>
        <location evidence="1 9">Cell inner membrane</location>
        <topology evidence="1 9">Multi-pass membrane protein</topology>
    </subcellularLocation>
</comment>
<gene>
    <name evidence="11" type="ORF">ACFORG_00870</name>
</gene>
<proteinExistence type="inferred from homology"/>
<comment type="similarity">
    <text evidence="8 9">Belongs to the TRAP transporter small permease family.</text>
</comment>
<keyword evidence="4 9" id="KW-0997">Cell inner membrane</keyword>
<feature type="transmembrane region" description="Helical" evidence="9">
    <location>
        <begin position="89"/>
        <end position="110"/>
    </location>
</feature>
<evidence type="ECO:0000256" key="7">
    <source>
        <dbReference type="ARBA" id="ARBA00023136"/>
    </source>
</evidence>
<dbReference type="EMBL" id="JBHRXI010000001">
    <property type="protein sequence ID" value="MFC3612297.1"/>
    <property type="molecule type" value="Genomic_DNA"/>
</dbReference>
<keyword evidence="3" id="KW-1003">Cell membrane</keyword>
<dbReference type="PANTHER" id="PTHR35011:SF2">
    <property type="entry name" value="2,3-DIKETO-L-GULONATE TRAP TRANSPORTER SMALL PERMEASE PROTEIN YIAM"/>
    <property type="match status" value="1"/>
</dbReference>
<evidence type="ECO:0000256" key="5">
    <source>
        <dbReference type="ARBA" id="ARBA00022692"/>
    </source>
</evidence>
<comment type="caution">
    <text evidence="11">The sequence shown here is derived from an EMBL/GenBank/DDBJ whole genome shotgun (WGS) entry which is preliminary data.</text>
</comment>
<evidence type="ECO:0000256" key="6">
    <source>
        <dbReference type="ARBA" id="ARBA00022989"/>
    </source>
</evidence>
<dbReference type="InterPro" id="IPR055348">
    <property type="entry name" value="DctQ"/>
</dbReference>
<dbReference type="InterPro" id="IPR007387">
    <property type="entry name" value="TRAP_DctQ"/>
</dbReference>
<evidence type="ECO:0000256" key="3">
    <source>
        <dbReference type="ARBA" id="ARBA00022475"/>
    </source>
</evidence>
<dbReference type="PANTHER" id="PTHR35011">
    <property type="entry name" value="2,3-DIKETO-L-GULONATE TRAP TRANSPORTER SMALL PERMEASE PROTEIN YIAM"/>
    <property type="match status" value="1"/>
</dbReference>
<sequence>MEILRRIYLGIVPLMAIVAGAMLIWLMVSIVVSVTMRNLGMQPYAWLFTSSEYALLYMTMLGAPWLVREKGHVHIELLTSALPPRLQRGVSRFVAVLCVLVCVILAWSGAELFLSNIERQDYDVRAYFTPKWILTIAFPVSFTLMALEFARFVHGDDLLHSGEAGLHE</sequence>
<comment type="function">
    <text evidence="9">Part of the tripartite ATP-independent periplasmic (TRAP) transport system.</text>
</comment>
<dbReference type="RefSeq" id="WP_386733482.1">
    <property type="nucleotide sequence ID" value="NZ_JBHRXI010000001.1"/>
</dbReference>
<evidence type="ECO:0000256" key="2">
    <source>
        <dbReference type="ARBA" id="ARBA00022448"/>
    </source>
</evidence>
<organism evidence="11 12">
    <name type="scientific">Lutimaribacter marinistellae</name>
    <dbReference type="NCBI Taxonomy" id="1820329"/>
    <lineage>
        <taxon>Bacteria</taxon>
        <taxon>Pseudomonadati</taxon>
        <taxon>Pseudomonadota</taxon>
        <taxon>Alphaproteobacteria</taxon>
        <taxon>Rhodobacterales</taxon>
        <taxon>Roseobacteraceae</taxon>
        <taxon>Lutimaribacter</taxon>
    </lineage>
</organism>
<dbReference type="Proteomes" id="UP001595629">
    <property type="component" value="Unassembled WGS sequence"/>
</dbReference>
<evidence type="ECO:0000313" key="11">
    <source>
        <dbReference type="EMBL" id="MFC3612297.1"/>
    </source>
</evidence>
<evidence type="ECO:0000256" key="8">
    <source>
        <dbReference type="ARBA" id="ARBA00038436"/>
    </source>
</evidence>
<feature type="transmembrane region" description="Helical" evidence="9">
    <location>
        <begin position="130"/>
        <end position="150"/>
    </location>
</feature>
<feature type="domain" description="Tripartite ATP-independent periplasmic transporters DctQ component" evidence="10">
    <location>
        <begin position="26"/>
        <end position="150"/>
    </location>
</feature>
<protein>
    <recommendedName>
        <fullName evidence="9">TRAP transporter small permease protein</fullName>
    </recommendedName>
</protein>
<evidence type="ECO:0000256" key="1">
    <source>
        <dbReference type="ARBA" id="ARBA00004429"/>
    </source>
</evidence>
<evidence type="ECO:0000259" key="10">
    <source>
        <dbReference type="Pfam" id="PF04290"/>
    </source>
</evidence>
<comment type="subunit">
    <text evidence="9">The complex comprises the extracytoplasmic solute receptor protein and the two transmembrane proteins.</text>
</comment>
<keyword evidence="12" id="KW-1185">Reference proteome</keyword>
<dbReference type="Pfam" id="PF04290">
    <property type="entry name" value="DctQ"/>
    <property type="match status" value="1"/>
</dbReference>
<keyword evidence="2 9" id="KW-0813">Transport</keyword>
<name>A0ABV7T9M1_9RHOB</name>
<accession>A0ABV7T9M1</accession>
<reference evidence="12" key="1">
    <citation type="journal article" date="2019" name="Int. J. Syst. Evol. Microbiol.">
        <title>The Global Catalogue of Microorganisms (GCM) 10K type strain sequencing project: providing services to taxonomists for standard genome sequencing and annotation.</title>
        <authorList>
            <consortium name="The Broad Institute Genomics Platform"/>
            <consortium name="The Broad Institute Genome Sequencing Center for Infectious Disease"/>
            <person name="Wu L."/>
            <person name="Ma J."/>
        </authorList>
    </citation>
    <scope>NUCLEOTIDE SEQUENCE [LARGE SCALE GENOMIC DNA]</scope>
    <source>
        <strain evidence="12">KCTC 42911</strain>
    </source>
</reference>
<evidence type="ECO:0000256" key="4">
    <source>
        <dbReference type="ARBA" id="ARBA00022519"/>
    </source>
</evidence>